<dbReference type="GO" id="GO:0005829">
    <property type="term" value="C:cytosol"/>
    <property type="evidence" value="ECO:0007669"/>
    <property type="project" value="TreeGrafter"/>
</dbReference>
<dbReference type="GO" id="GO:0016887">
    <property type="term" value="F:ATP hydrolysis activity"/>
    <property type="evidence" value="ECO:0007669"/>
    <property type="project" value="TreeGrafter"/>
</dbReference>
<dbReference type="GO" id="GO:0051782">
    <property type="term" value="P:negative regulation of cell division"/>
    <property type="evidence" value="ECO:0007669"/>
    <property type="project" value="TreeGrafter"/>
</dbReference>
<dbReference type="AlphaFoldDB" id="A0A2C8ZUC2"/>
<dbReference type="GO" id="GO:0005524">
    <property type="term" value="F:ATP binding"/>
    <property type="evidence" value="ECO:0007669"/>
    <property type="project" value="TreeGrafter"/>
</dbReference>
<dbReference type="RefSeq" id="WP_229671415.1">
    <property type="nucleotide sequence ID" value="NZ_BMLC01000005.1"/>
</dbReference>
<gene>
    <name evidence="3" type="ORF">SAMN06296378_1950</name>
</gene>
<organism evidence="3 4">
    <name type="scientific">Salinibacterium xinjiangense</name>
    <dbReference type="NCBI Taxonomy" id="386302"/>
    <lineage>
        <taxon>Bacteria</taxon>
        <taxon>Bacillati</taxon>
        <taxon>Actinomycetota</taxon>
        <taxon>Actinomycetes</taxon>
        <taxon>Micrococcales</taxon>
        <taxon>Microbacteriaceae</taxon>
        <taxon>Salinibacterium</taxon>
    </lineage>
</organism>
<dbReference type="PANTHER" id="PTHR43384:SF14">
    <property type="entry name" value="ESX-1 SECRETION-ASSOCIATED PROTEIN ESPI"/>
    <property type="match status" value="1"/>
</dbReference>
<keyword evidence="3" id="KW-0969">Cilium</keyword>
<feature type="compositionally biased region" description="Acidic residues" evidence="1">
    <location>
        <begin position="74"/>
        <end position="86"/>
    </location>
</feature>
<feature type="region of interest" description="Disordered" evidence="1">
    <location>
        <begin position="177"/>
        <end position="209"/>
    </location>
</feature>
<dbReference type="PANTHER" id="PTHR43384">
    <property type="entry name" value="SEPTUM SITE-DETERMINING PROTEIN MIND HOMOLOG, CHLOROPLASTIC-RELATED"/>
    <property type="match status" value="1"/>
</dbReference>
<keyword evidence="3" id="KW-0282">Flagellum</keyword>
<reference evidence="3 4" key="1">
    <citation type="submission" date="2017-09" db="EMBL/GenBank/DDBJ databases">
        <authorList>
            <person name="Ehlers B."/>
            <person name="Leendertz F.H."/>
        </authorList>
    </citation>
    <scope>NUCLEOTIDE SEQUENCE [LARGE SCALE GENOMIC DNA]</scope>
    <source>
        <strain evidence="3 4">CGMCC 1.05381</strain>
    </source>
</reference>
<dbReference type="InterPro" id="IPR002586">
    <property type="entry name" value="CobQ/CobB/MinD/ParA_Nub-bd_dom"/>
</dbReference>
<dbReference type="Gene3D" id="3.40.50.300">
    <property type="entry name" value="P-loop containing nucleotide triphosphate hydrolases"/>
    <property type="match status" value="1"/>
</dbReference>
<evidence type="ECO:0000256" key="1">
    <source>
        <dbReference type="SAM" id="MobiDB-lite"/>
    </source>
</evidence>
<protein>
    <submittedName>
        <fullName evidence="3">MinD-like ATPase involved in chromosome partitioning or flagellar assembly</fullName>
    </submittedName>
</protein>
<keyword evidence="4" id="KW-1185">Reference proteome</keyword>
<name>A0A2C8ZUC2_9MICO</name>
<keyword evidence="3" id="KW-0966">Cell projection</keyword>
<dbReference type="SUPFAM" id="SSF52540">
    <property type="entry name" value="P-loop containing nucleoside triphosphate hydrolases"/>
    <property type="match status" value="1"/>
</dbReference>
<feature type="domain" description="CobQ/CobB/MinD/ParA nucleotide binding" evidence="2">
    <location>
        <begin position="255"/>
        <end position="400"/>
    </location>
</feature>
<dbReference type="Proteomes" id="UP000219440">
    <property type="component" value="Unassembled WGS sequence"/>
</dbReference>
<evidence type="ECO:0000313" key="3">
    <source>
        <dbReference type="EMBL" id="SOE69320.1"/>
    </source>
</evidence>
<dbReference type="GO" id="GO:0009898">
    <property type="term" value="C:cytoplasmic side of plasma membrane"/>
    <property type="evidence" value="ECO:0007669"/>
    <property type="project" value="TreeGrafter"/>
</dbReference>
<dbReference type="InterPro" id="IPR027417">
    <property type="entry name" value="P-loop_NTPase"/>
</dbReference>
<evidence type="ECO:0000259" key="2">
    <source>
        <dbReference type="Pfam" id="PF01656"/>
    </source>
</evidence>
<dbReference type="Pfam" id="PF01656">
    <property type="entry name" value="CbiA"/>
    <property type="match status" value="1"/>
</dbReference>
<feature type="region of interest" description="Disordered" evidence="1">
    <location>
        <begin position="1"/>
        <end position="94"/>
    </location>
</feature>
<evidence type="ECO:0000313" key="4">
    <source>
        <dbReference type="Proteomes" id="UP000219440"/>
    </source>
</evidence>
<accession>A0A2C8ZUC2</accession>
<proteinExistence type="predicted"/>
<dbReference type="EMBL" id="OCST01000004">
    <property type="protein sequence ID" value="SOE69320.1"/>
    <property type="molecule type" value="Genomic_DNA"/>
</dbReference>
<sequence length="501" mass="53940">MPNSRTTNDDTADAEPEETAASSEAAGSEDTAGSSEEAGSEDTAASSEAAGSTDVDATGSADDMGSEPDRAYGDDADQRDEPEPEPLSDLALIEPTTERMTFTVALPVQVHVTPDDEAAISISDIAINPDYMDVTGPATTTVTMSSEQAMTVPEVVEEEEVIIPALPAPDDVYTRRGRQRGEVSTAPEPSTMLTADRLISNGKRNRKPEPEGFWQQVVYQVTFHAVNIGDSYAVRNRKSIDARIVKNFEGGTRFVAVLTRKGGVGKTTISALLGMALADVREDRVIAIDANPDRGTLAERITRNTRATVRDVITRARSVGTFSEFQTLISRDETRMDVLASDADPTISEAFDEDDYNVVADIAERFYSIAVTDCGTGMLHSAMSATLQRADSVIVVSGGSVDEARLASETLTWLESNGYPDLVRNAVVALNTATHGTNLVKLEEIEAHFQSRVRAIARIPYDRSLATGSVIRYHSLRPNTRNAARELAAIVVDGLSEYRAS</sequence>
<feature type="compositionally biased region" description="Low complexity" evidence="1">
    <location>
        <begin position="19"/>
        <end position="54"/>
    </location>
</feature>
<dbReference type="InterPro" id="IPR050625">
    <property type="entry name" value="ParA/MinD_ATPase"/>
</dbReference>